<proteinExistence type="predicted"/>
<dbReference type="EMBL" id="PJQY01001633">
    <property type="protein sequence ID" value="PQQ00925.1"/>
    <property type="molecule type" value="Genomic_DNA"/>
</dbReference>
<sequence>MDVELIMNKYDDLLAASQKLSKQNKELVKSIAVLKLENCRIANEFQSPNAVSEKVSAEKID</sequence>
<organism evidence="1 2">
    <name type="scientific">Prunus yedoensis var. nudiflora</name>
    <dbReference type="NCBI Taxonomy" id="2094558"/>
    <lineage>
        <taxon>Eukaryota</taxon>
        <taxon>Viridiplantae</taxon>
        <taxon>Streptophyta</taxon>
        <taxon>Embryophyta</taxon>
        <taxon>Tracheophyta</taxon>
        <taxon>Spermatophyta</taxon>
        <taxon>Magnoliopsida</taxon>
        <taxon>eudicotyledons</taxon>
        <taxon>Gunneridae</taxon>
        <taxon>Pentapetalae</taxon>
        <taxon>rosids</taxon>
        <taxon>fabids</taxon>
        <taxon>Rosales</taxon>
        <taxon>Rosaceae</taxon>
        <taxon>Amygdaloideae</taxon>
        <taxon>Amygdaleae</taxon>
        <taxon>Prunus</taxon>
    </lineage>
</organism>
<protein>
    <submittedName>
        <fullName evidence="1">Uncharacterized protein</fullName>
    </submittedName>
</protein>
<dbReference type="AlphaFoldDB" id="A0A314XZJ6"/>
<keyword evidence="2" id="KW-1185">Reference proteome</keyword>
<comment type="caution">
    <text evidence="1">The sequence shown here is derived from an EMBL/GenBank/DDBJ whole genome shotgun (WGS) entry which is preliminary data.</text>
</comment>
<dbReference type="Proteomes" id="UP000250321">
    <property type="component" value="Unassembled WGS sequence"/>
</dbReference>
<evidence type="ECO:0000313" key="2">
    <source>
        <dbReference type="Proteomes" id="UP000250321"/>
    </source>
</evidence>
<evidence type="ECO:0000313" key="1">
    <source>
        <dbReference type="EMBL" id="PQQ00925.1"/>
    </source>
</evidence>
<name>A0A314XZJ6_PRUYE</name>
<accession>A0A314XZJ6</accession>
<gene>
    <name evidence="1" type="ORF">Pyn_39877</name>
</gene>
<reference evidence="1 2" key="1">
    <citation type="submission" date="2018-02" db="EMBL/GenBank/DDBJ databases">
        <title>Draft genome of wild Prunus yedoensis var. nudiflora.</title>
        <authorList>
            <person name="Baek S."/>
            <person name="Kim J.-H."/>
            <person name="Choi K."/>
            <person name="Kim G.-B."/>
            <person name="Cho A."/>
            <person name="Jang H."/>
            <person name="Shin C.-H."/>
            <person name="Yu H.-J."/>
            <person name="Mun J.-H."/>
        </authorList>
    </citation>
    <scope>NUCLEOTIDE SEQUENCE [LARGE SCALE GENOMIC DNA]</scope>
    <source>
        <strain evidence="2">cv. Jeju island</strain>
        <tissue evidence="1">Leaf</tissue>
    </source>
</reference>